<evidence type="ECO:0000313" key="2">
    <source>
        <dbReference type="Proteomes" id="UP000276133"/>
    </source>
</evidence>
<protein>
    <submittedName>
        <fullName evidence="1">LIN-24 (Twenty-four) Like</fullName>
    </submittedName>
</protein>
<dbReference type="CDD" id="cd20237">
    <property type="entry name" value="PFM_LIN24-like"/>
    <property type="match status" value="1"/>
</dbReference>
<comment type="caution">
    <text evidence="1">The sequence shown here is derived from an EMBL/GenBank/DDBJ whole genome shotgun (WGS) entry which is preliminary data.</text>
</comment>
<dbReference type="PANTHER" id="PTHR39369:SF6">
    <property type="entry name" value="LIN-24 (TWENTY-FOUR) LIKE"/>
    <property type="match status" value="1"/>
</dbReference>
<dbReference type="PANTHER" id="PTHR39369">
    <property type="entry name" value="LIN-24 (TWENTY-FOUR) LIKE"/>
    <property type="match status" value="1"/>
</dbReference>
<gene>
    <name evidence="1" type="ORF">BpHYR1_004459</name>
</gene>
<organism evidence="1 2">
    <name type="scientific">Brachionus plicatilis</name>
    <name type="common">Marine rotifer</name>
    <name type="synonym">Brachionus muelleri</name>
    <dbReference type="NCBI Taxonomy" id="10195"/>
    <lineage>
        <taxon>Eukaryota</taxon>
        <taxon>Metazoa</taxon>
        <taxon>Spiralia</taxon>
        <taxon>Gnathifera</taxon>
        <taxon>Rotifera</taxon>
        <taxon>Eurotatoria</taxon>
        <taxon>Monogononta</taxon>
        <taxon>Pseudotrocha</taxon>
        <taxon>Ploima</taxon>
        <taxon>Brachionidae</taxon>
        <taxon>Brachionus</taxon>
    </lineage>
</organism>
<evidence type="ECO:0000313" key="1">
    <source>
        <dbReference type="EMBL" id="RNA32451.1"/>
    </source>
</evidence>
<accession>A0A3M7S9L1</accession>
<dbReference type="Proteomes" id="UP000276133">
    <property type="component" value="Unassembled WGS sequence"/>
</dbReference>
<reference evidence="1 2" key="1">
    <citation type="journal article" date="2018" name="Sci. Rep.">
        <title>Genomic signatures of local adaptation to the degree of environmental predictability in rotifers.</title>
        <authorList>
            <person name="Franch-Gras L."/>
            <person name="Hahn C."/>
            <person name="Garcia-Roger E.M."/>
            <person name="Carmona M.J."/>
            <person name="Serra M."/>
            <person name="Gomez A."/>
        </authorList>
    </citation>
    <scope>NUCLEOTIDE SEQUENCE [LARGE SCALE GENOMIC DNA]</scope>
    <source>
        <strain evidence="1">HYR1</strain>
    </source>
</reference>
<dbReference type="STRING" id="10195.A0A3M7S9L1"/>
<proteinExistence type="predicted"/>
<dbReference type="AlphaFoldDB" id="A0A3M7S9L1"/>
<keyword evidence="2" id="KW-1185">Reference proteome</keyword>
<sequence>MNSLIGKINKDPHFGKDQEYRNFYDGNRCDSALSGESCNSADSPSGDKVIVDLDAIIEKWAMNMWEKTKTKQTAKCDFEDLDILVNWKKVDMVQDDAKFEQTNPIRKTPQQHTLFKTYFTNRTNQDQEYSFKTERTTRQSCGFNFTKGFSREKEGEIKFKFPNEIVEIGGGIRSEHSVECGKDQTKEEEITWGVDSIIKVKPKSRTCASLVINELELTRNFSVETRLKGRLTVTLNNRKDNQFVKLFSHDIVEIIRQAMDKYWLPPNSCIFEIIEVNGTKYARTNKRNKQIFFEKNKISELTQYN</sequence>
<dbReference type="OrthoDB" id="9977517at2759"/>
<dbReference type="SUPFAM" id="SSF56973">
    <property type="entry name" value="Aerolisin/ETX pore-forming domain"/>
    <property type="match status" value="1"/>
</dbReference>
<dbReference type="Gene3D" id="2.170.15.10">
    <property type="entry name" value="Proaerolysin, chain A, domain 3"/>
    <property type="match status" value="1"/>
</dbReference>
<name>A0A3M7S9L1_BRAPC</name>
<dbReference type="EMBL" id="REGN01001795">
    <property type="protein sequence ID" value="RNA32451.1"/>
    <property type="molecule type" value="Genomic_DNA"/>
</dbReference>